<feature type="binding site" evidence="7">
    <location>
        <position position="484"/>
    </location>
    <ligand>
        <name>Fe cation</name>
        <dbReference type="ChEBI" id="CHEBI:24875"/>
    </ligand>
</feature>
<proteinExistence type="inferred from homology"/>
<organism evidence="8 9">
    <name type="scientific">Azospirillum lipoferum</name>
    <dbReference type="NCBI Taxonomy" id="193"/>
    <lineage>
        <taxon>Bacteria</taxon>
        <taxon>Pseudomonadati</taxon>
        <taxon>Pseudomonadota</taxon>
        <taxon>Alphaproteobacteria</taxon>
        <taxon>Rhodospirillales</taxon>
        <taxon>Azospirillaceae</taxon>
        <taxon>Azospirillum</taxon>
    </lineage>
</organism>
<reference evidence="8 9" key="1">
    <citation type="submission" date="2019-08" db="EMBL/GenBank/DDBJ databases">
        <authorList>
            <person name="Grouzdev D."/>
            <person name="Tikhonova E."/>
            <person name="Kravchenko I."/>
        </authorList>
    </citation>
    <scope>NUCLEOTIDE SEQUENCE [LARGE SCALE GENOMIC DNA]</scope>
    <source>
        <strain evidence="8 9">59b</strain>
    </source>
</reference>
<dbReference type="GO" id="GO:0016151">
    <property type="term" value="F:nickel cation binding"/>
    <property type="evidence" value="ECO:0007669"/>
    <property type="project" value="InterPro"/>
</dbReference>
<dbReference type="EMBL" id="VTTN01000008">
    <property type="protein sequence ID" value="KAA0594432.1"/>
    <property type="molecule type" value="Genomic_DNA"/>
</dbReference>
<dbReference type="PROSITE" id="PS00507">
    <property type="entry name" value="NI_HGENASE_L_1"/>
    <property type="match status" value="1"/>
</dbReference>
<feature type="binding site" evidence="7">
    <location>
        <position position="68"/>
    </location>
    <ligand>
        <name>Ni(2+)</name>
        <dbReference type="ChEBI" id="CHEBI:49786"/>
    </ligand>
</feature>
<feature type="binding site" evidence="7">
    <location>
        <position position="68"/>
    </location>
    <ligand>
        <name>Fe cation</name>
        <dbReference type="ChEBI" id="CHEBI:24875"/>
    </ligand>
</feature>
<keyword evidence="4 7" id="KW-0533">Nickel</keyword>
<comment type="cofactor">
    <cofactor evidence="7">
        <name>Fe cation</name>
        <dbReference type="ChEBI" id="CHEBI:24875"/>
    </cofactor>
</comment>
<evidence type="ECO:0000256" key="3">
    <source>
        <dbReference type="ARBA" id="ARBA00009292"/>
    </source>
</evidence>
<dbReference type="Pfam" id="PF00374">
    <property type="entry name" value="NiFeSe_Hases"/>
    <property type="match status" value="2"/>
</dbReference>
<feature type="binding site" evidence="7">
    <location>
        <position position="432"/>
    </location>
    <ligand>
        <name>Mg(2+)</name>
        <dbReference type="ChEBI" id="CHEBI:18420"/>
    </ligand>
</feature>
<evidence type="ECO:0000256" key="6">
    <source>
        <dbReference type="ARBA" id="ARBA00023002"/>
    </source>
</evidence>
<evidence type="ECO:0000256" key="4">
    <source>
        <dbReference type="ARBA" id="ARBA00022596"/>
    </source>
</evidence>
<keyword evidence="7" id="KW-0408">Iron</keyword>
<feature type="binding site" evidence="7">
    <location>
        <position position="481"/>
    </location>
    <ligand>
        <name>Ni(2+)</name>
        <dbReference type="ChEBI" id="CHEBI:49786"/>
    </ligand>
</feature>
<feature type="binding site" evidence="7">
    <location>
        <position position="46"/>
    </location>
    <ligand>
        <name>Mg(2+)</name>
        <dbReference type="ChEBI" id="CHEBI:18420"/>
    </ligand>
</feature>
<name>A0A5A9GL02_AZOLI</name>
<accession>A0A5A9GL02</accession>
<comment type="similarity">
    <text evidence="3">Belongs to the [NiFe]/[NiFeSe] hydrogenase large subunit family.</text>
</comment>
<evidence type="ECO:0000313" key="9">
    <source>
        <dbReference type="Proteomes" id="UP000324927"/>
    </source>
</evidence>
<dbReference type="Gene3D" id="1.10.645.10">
    <property type="entry name" value="Cytochrome-c3 Hydrogenase, chain B"/>
    <property type="match status" value="1"/>
</dbReference>
<comment type="subcellular location">
    <subcellularLocation>
        <location evidence="2">Cell envelope</location>
    </subcellularLocation>
</comment>
<dbReference type="OrthoDB" id="9761717at2"/>
<evidence type="ECO:0000256" key="7">
    <source>
        <dbReference type="PIRSR" id="PIRSR601501-1"/>
    </source>
</evidence>
<dbReference type="InterPro" id="IPR050867">
    <property type="entry name" value="NiFe/NiFeSe_hydrgnase_LSU"/>
</dbReference>
<dbReference type="InterPro" id="IPR029014">
    <property type="entry name" value="NiFe-Hase_large"/>
</dbReference>
<dbReference type="PANTHER" id="PTHR42958">
    <property type="entry name" value="HYDROGENASE-2 LARGE CHAIN"/>
    <property type="match status" value="1"/>
</dbReference>
<feature type="binding site" evidence="7">
    <location>
        <position position="65"/>
    </location>
    <ligand>
        <name>Ni(2+)</name>
        <dbReference type="ChEBI" id="CHEBI:49786"/>
    </ligand>
</feature>
<keyword evidence="5 7" id="KW-0479">Metal-binding</keyword>
<feature type="binding site" evidence="7">
    <location>
        <position position="487"/>
    </location>
    <ligand>
        <name>Mg(2+)</name>
        <dbReference type="ChEBI" id="CHEBI:18420"/>
    </ligand>
</feature>
<protein>
    <submittedName>
        <fullName evidence="8">Nickel-dependent hydrogenase large subunit</fullName>
    </submittedName>
</protein>
<evidence type="ECO:0000256" key="2">
    <source>
        <dbReference type="ARBA" id="ARBA00004196"/>
    </source>
</evidence>
<gene>
    <name evidence="8" type="ORF">FZ942_20420</name>
</gene>
<dbReference type="InterPro" id="IPR001501">
    <property type="entry name" value="Ni-dep_hyd_lsu"/>
</dbReference>
<keyword evidence="6" id="KW-0560">Oxidoreductase</keyword>
<evidence type="ECO:0000313" key="8">
    <source>
        <dbReference type="EMBL" id="KAA0594432.1"/>
    </source>
</evidence>
<evidence type="ECO:0000256" key="1">
    <source>
        <dbReference type="ARBA" id="ARBA00001967"/>
    </source>
</evidence>
<dbReference type="GO" id="GO:0030313">
    <property type="term" value="C:cell envelope"/>
    <property type="evidence" value="ECO:0007669"/>
    <property type="project" value="UniProtKB-SubCell"/>
</dbReference>
<dbReference type="GO" id="GO:0008901">
    <property type="term" value="F:ferredoxin hydrogenase activity"/>
    <property type="evidence" value="ECO:0007669"/>
    <property type="project" value="InterPro"/>
</dbReference>
<keyword evidence="9" id="KW-1185">Reference proteome</keyword>
<keyword evidence="7" id="KW-0460">Magnesium</keyword>
<dbReference type="SUPFAM" id="SSF56762">
    <property type="entry name" value="HydB/Nqo4-like"/>
    <property type="match status" value="1"/>
</dbReference>
<evidence type="ECO:0000256" key="5">
    <source>
        <dbReference type="ARBA" id="ARBA00022723"/>
    </source>
</evidence>
<comment type="cofactor">
    <cofactor evidence="1 7">
        <name>Ni(2+)</name>
        <dbReference type="ChEBI" id="CHEBI:49786"/>
    </cofactor>
</comment>
<sequence length="487" mass="53080">MSEEPKRRLIVGPFNRVEGDLEVRLEISGSSVSAAYVNSPLFRGFERILEGRDPMDALVVAPRICGICSVSQSHAAALALAGAMGVVVPHNGLLATNLMTATENAADHLTHFHLFFMPDFARPAYEGRRWFEQTEARFKAAQGSAVRGATAARAELFHVLGILGGKWPHTLTLQPGGVTRAVDARDRVRLLATVRNFRRFLEDSLFGAKLERVLALALPEDLDRWRVSGPAGDFRLFLEIAQDLDLAHLGRAYGRFLSHGAYAGLEGGHLYRRGTFSDGQDAAFDPDQVAEHHRFSRMAGQDRPHPPFVGSTVPDGMDETGYSWCKAPRLAGLPFETGAIARQLVDGHPLIRALVAQDGGSVRSRVIARLLELARTTDAMEGWLRAMDPAAPWCVTAEMPDSAQAVGLTEAARGALGHWLRVERGRIAGYQIIAPTTWNFSPRDLDGVPGPLEQALVGAPVSEGERTPLSVQHIVRSFDPCMVCTVH</sequence>
<comment type="caution">
    <text evidence="8">The sequence shown here is derived from an EMBL/GenBank/DDBJ whole genome shotgun (WGS) entry which is preliminary data.</text>
</comment>
<dbReference type="PANTHER" id="PTHR42958:SF4">
    <property type="entry name" value="HYDROGENASE EXPRESSION_FORMATION PROTEIN HUPK"/>
    <property type="match status" value="1"/>
</dbReference>
<dbReference type="AlphaFoldDB" id="A0A5A9GL02"/>
<dbReference type="InterPro" id="IPR018194">
    <property type="entry name" value="Ni-dep_hyd_lsu_Ni_BS"/>
</dbReference>
<dbReference type="Proteomes" id="UP000324927">
    <property type="component" value="Unassembled WGS sequence"/>
</dbReference>